<dbReference type="InterPro" id="IPR028049">
    <property type="entry name" value="Imm-NTF2"/>
</dbReference>
<reference evidence="2 3" key="1">
    <citation type="submission" date="2016-10" db="EMBL/GenBank/DDBJ databases">
        <authorList>
            <person name="Varghese N."/>
            <person name="Submissions S."/>
        </authorList>
    </citation>
    <scope>NUCLEOTIDE SEQUENCE [LARGE SCALE GENOMIC DNA]</scope>
    <source>
        <strain evidence="2 3">DSM 11449</strain>
    </source>
</reference>
<comment type="caution">
    <text evidence="2">The sequence shown here is derived from an EMBL/GenBank/DDBJ whole genome shotgun (WGS) entry which is preliminary data.</text>
</comment>
<proteinExistence type="predicted"/>
<dbReference type="InterPro" id="IPR032675">
    <property type="entry name" value="LRR_dom_sf"/>
</dbReference>
<accession>A0A1H2YIT5</accession>
<dbReference type="GeneID" id="85017119"/>
<protein>
    <submittedName>
        <fullName evidence="2">NTF2 fold immunity protein</fullName>
    </submittedName>
</protein>
<dbReference type="OrthoDB" id="6649798at2"/>
<dbReference type="Pfam" id="PF15655">
    <property type="entry name" value="Imm-NTF2"/>
    <property type="match status" value="1"/>
</dbReference>
<dbReference type="Proteomes" id="UP000182771">
    <property type="component" value="Unassembled WGS sequence"/>
</dbReference>
<gene>
    <name evidence="2" type="ORF">SAMN05444420_10762</name>
</gene>
<dbReference type="EMBL" id="FNND01000007">
    <property type="protein sequence ID" value="SDX05123.1"/>
    <property type="molecule type" value="Genomic_DNA"/>
</dbReference>
<dbReference type="SUPFAM" id="SSF52047">
    <property type="entry name" value="RNI-like"/>
    <property type="match status" value="1"/>
</dbReference>
<organism evidence="2 3">
    <name type="scientific">Capnocytophaga granulosa</name>
    <dbReference type="NCBI Taxonomy" id="45242"/>
    <lineage>
        <taxon>Bacteria</taxon>
        <taxon>Pseudomonadati</taxon>
        <taxon>Bacteroidota</taxon>
        <taxon>Flavobacteriia</taxon>
        <taxon>Flavobacteriales</taxon>
        <taxon>Flavobacteriaceae</taxon>
        <taxon>Capnocytophaga</taxon>
    </lineage>
</organism>
<dbReference type="RefSeq" id="WP_016421030.1">
    <property type="nucleotide sequence ID" value="NZ_FNND01000007.1"/>
</dbReference>
<evidence type="ECO:0000313" key="3">
    <source>
        <dbReference type="Proteomes" id="UP000182771"/>
    </source>
</evidence>
<evidence type="ECO:0000259" key="1">
    <source>
        <dbReference type="Pfam" id="PF15655"/>
    </source>
</evidence>
<keyword evidence="3" id="KW-1185">Reference proteome</keyword>
<dbReference type="AlphaFoldDB" id="A0A1H2YIT5"/>
<sequence length="304" mass="34778">MIRGPLPITLEAALKEVTEERFCKGHHYRDVALTDEMVAQIVQVKSLVNMGFINTAITDEALQYLATLPKLKLLFLEDNKQVTGEGFKYFANKPIDHISLDGCPITDETLKIVLQVPRLKSLSLKRTRVTFEGLMAVAHYNKVSFYLDKPFTAEQIKAFEQAQRTAGKKKPAAPPSDDLPIVKQLLLDFFAAMTQWEAFAAKNDDTQEGDLLVREECIALFKKYCTDKPRVGYRPEGISYSLDKGGTYGDHQIIDTETVTKNKIYLYTQDRHNCQFRFLIIRKDGEWRIDECQWHDGGWTKYGL</sequence>
<evidence type="ECO:0000313" key="2">
    <source>
        <dbReference type="EMBL" id="SDX05123.1"/>
    </source>
</evidence>
<dbReference type="Gene3D" id="3.80.10.10">
    <property type="entry name" value="Ribonuclease Inhibitor"/>
    <property type="match status" value="1"/>
</dbReference>
<name>A0A1H2YIT5_9FLAO</name>
<feature type="domain" description="NTF2 fold immunity protein" evidence="1">
    <location>
        <begin position="182"/>
        <end position="303"/>
    </location>
</feature>